<dbReference type="GO" id="GO:0046403">
    <property type="term" value="F:polynucleotide 3'-phosphatase activity"/>
    <property type="evidence" value="ECO:0007669"/>
    <property type="project" value="TreeGrafter"/>
</dbReference>
<dbReference type="PANTHER" id="PTHR12083">
    <property type="entry name" value="BIFUNCTIONAL POLYNUCLEOTIDE PHOSPHATASE/KINASE"/>
    <property type="match status" value="1"/>
</dbReference>
<comment type="caution">
    <text evidence="1">The sequence shown here is derived from an EMBL/GenBank/DDBJ whole genome shotgun (WGS) entry which is preliminary data.</text>
</comment>
<sequence>MSHTCTIEPYVIKYTPKEPKNVHPDSNFYGFDLDHTLIRPKNPKAIFAKASDDWKLMVYGDEKESLTELIKIVTEDPTAQIVIFTNQGGVITLPRNSKSCQKFTGKIDLILRHIETLPHGDVLLPRLWLYSSTMKPAALFPRSSHRHKKVVKPTKTQSTLPLLARSKNAEGKSELDLEEVKKKFDLMRKPKTGMVDELLKDLQKSDPSFELDGIKWKYYCGDAAGRKSDFSDSDKVFAEALGIVFKVPEDVFI</sequence>
<name>A0AAV5RUE9_MAUHU</name>
<keyword evidence="2" id="KW-1185">Reference proteome</keyword>
<dbReference type="SUPFAM" id="SSF56784">
    <property type="entry name" value="HAD-like"/>
    <property type="match status" value="1"/>
</dbReference>
<dbReference type="Proteomes" id="UP001377567">
    <property type="component" value="Unassembled WGS sequence"/>
</dbReference>
<dbReference type="AlphaFoldDB" id="A0AAV5RUE9"/>
<dbReference type="NCBIfam" id="TIGR01664">
    <property type="entry name" value="DNA-3'-Pase"/>
    <property type="match status" value="1"/>
</dbReference>
<reference evidence="1 2" key="1">
    <citation type="journal article" date="2023" name="Elife">
        <title>Identification of key yeast species and microbe-microbe interactions impacting larval growth of Drosophila in the wild.</title>
        <authorList>
            <person name="Mure A."/>
            <person name="Sugiura Y."/>
            <person name="Maeda R."/>
            <person name="Honda K."/>
            <person name="Sakurai N."/>
            <person name="Takahashi Y."/>
            <person name="Watada M."/>
            <person name="Katoh T."/>
            <person name="Gotoh A."/>
            <person name="Gotoh Y."/>
            <person name="Taniguchi I."/>
            <person name="Nakamura K."/>
            <person name="Hayashi T."/>
            <person name="Katayama T."/>
            <person name="Uemura T."/>
            <person name="Hattori Y."/>
        </authorList>
    </citation>
    <scope>NUCLEOTIDE SEQUENCE [LARGE SCALE GENOMIC DNA]</scope>
    <source>
        <strain evidence="1 2">KH-74</strain>
    </source>
</reference>
<proteinExistence type="predicted"/>
<dbReference type="PANTHER" id="PTHR12083:SF9">
    <property type="entry name" value="BIFUNCTIONAL POLYNUCLEOTIDE PHOSPHATASE_KINASE"/>
    <property type="match status" value="1"/>
</dbReference>
<dbReference type="EMBL" id="BTGD01000003">
    <property type="protein sequence ID" value="GMM54732.1"/>
    <property type="molecule type" value="Genomic_DNA"/>
</dbReference>
<dbReference type="Pfam" id="PF08645">
    <property type="entry name" value="PNK3P"/>
    <property type="match status" value="1"/>
</dbReference>
<evidence type="ECO:0000313" key="1">
    <source>
        <dbReference type="EMBL" id="GMM54732.1"/>
    </source>
</evidence>
<dbReference type="InterPro" id="IPR023214">
    <property type="entry name" value="HAD_sf"/>
</dbReference>
<dbReference type="GO" id="GO:0003690">
    <property type="term" value="F:double-stranded DNA binding"/>
    <property type="evidence" value="ECO:0007669"/>
    <property type="project" value="TreeGrafter"/>
</dbReference>
<gene>
    <name evidence="1" type="ORF">DAKH74_013480</name>
</gene>
<dbReference type="Gene3D" id="3.40.50.1000">
    <property type="entry name" value="HAD superfamily/HAD-like"/>
    <property type="match status" value="1"/>
</dbReference>
<organism evidence="1 2">
    <name type="scientific">Maudiozyma humilis</name>
    <name type="common">Sour dough yeast</name>
    <name type="synonym">Kazachstania humilis</name>
    <dbReference type="NCBI Taxonomy" id="51915"/>
    <lineage>
        <taxon>Eukaryota</taxon>
        <taxon>Fungi</taxon>
        <taxon>Dikarya</taxon>
        <taxon>Ascomycota</taxon>
        <taxon>Saccharomycotina</taxon>
        <taxon>Saccharomycetes</taxon>
        <taxon>Saccharomycetales</taxon>
        <taxon>Saccharomycetaceae</taxon>
        <taxon>Maudiozyma</taxon>
    </lineage>
</organism>
<dbReference type="InterPro" id="IPR006551">
    <property type="entry name" value="Polynucleotide_phosphatase"/>
</dbReference>
<protein>
    <submittedName>
        <fullName evidence="1">Polynucleotide 3'-phosphatase</fullName>
    </submittedName>
</protein>
<accession>A0AAV5RUE9</accession>
<dbReference type="GO" id="GO:0006281">
    <property type="term" value="P:DNA repair"/>
    <property type="evidence" value="ECO:0007669"/>
    <property type="project" value="TreeGrafter"/>
</dbReference>
<dbReference type="GO" id="GO:0046404">
    <property type="term" value="F:ATP-dependent polydeoxyribonucleotide 5'-hydroxyl-kinase activity"/>
    <property type="evidence" value="ECO:0007669"/>
    <property type="project" value="TreeGrafter"/>
</dbReference>
<dbReference type="InterPro" id="IPR036412">
    <property type="entry name" value="HAD-like_sf"/>
</dbReference>
<evidence type="ECO:0000313" key="2">
    <source>
        <dbReference type="Proteomes" id="UP001377567"/>
    </source>
</evidence>
<dbReference type="InterPro" id="IPR013954">
    <property type="entry name" value="PNK3P"/>
</dbReference>